<dbReference type="EMBL" id="CM020620">
    <property type="protein sequence ID" value="KAK1869204.1"/>
    <property type="molecule type" value="Genomic_DNA"/>
</dbReference>
<evidence type="ECO:0000313" key="1">
    <source>
        <dbReference type="EMBL" id="KAK1869204.1"/>
    </source>
</evidence>
<keyword evidence="2" id="KW-1185">Reference proteome</keyword>
<proteinExistence type="predicted"/>
<comment type="caution">
    <text evidence="1">The sequence shown here is derived from an EMBL/GenBank/DDBJ whole genome shotgun (WGS) entry which is preliminary data.</text>
</comment>
<protein>
    <submittedName>
        <fullName evidence="1">Uncharacterized protein</fullName>
    </submittedName>
</protein>
<dbReference type="Proteomes" id="UP000798662">
    <property type="component" value="Chromosome 3"/>
</dbReference>
<name>A0ACC3CGA4_PYRYE</name>
<gene>
    <name evidence="1" type="ORF">I4F81_011685</name>
</gene>
<evidence type="ECO:0000313" key="2">
    <source>
        <dbReference type="Proteomes" id="UP000798662"/>
    </source>
</evidence>
<reference evidence="1" key="1">
    <citation type="submission" date="2019-11" db="EMBL/GenBank/DDBJ databases">
        <title>Nori genome reveals adaptations in red seaweeds to the harsh intertidal environment.</title>
        <authorList>
            <person name="Wang D."/>
            <person name="Mao Y."/>
        </authorList>
    </citation>
    <scope>NUCLEOTIDE SEQUENCE</scope>
    <source>
        <tissue evidence="1">Gametophyte</tissue>
    </source>
</reference>
<organism evidence="1 2">
    <name type="scientific">Pyropia yezoensis</name>
    <name type="common">Susabi-nori</name>
    <name type="synonym">Porphyra yezoensis</name>
    <dbReference type="NCBI Taxonomy" id="2788"/>
    <lineage>
        <taxon>Eukaryota</taxon>
        <taxon>Rhodophyta</taxon>
        <taxon>Bangiophyceae</taxon>
        <taxon>Bangiales</taxon>
        <taxon>Bangiaceae</taxon>
        <taxon>Pyropia</taxon>
    </lineage>
</organism>
<accession>A0ACC3CGA4</accession>
<sequence>MMAIYPGVVPSSATARTKVEEPSTPRCWVRWLPGGRTFHPALCHEVKDQLHAQGWKYATKLPKSKMMCLHCAAVIDAAPKTLDGDPLVEFIKRKGFARDYLTAPSPDLVLGSYPERLRPELLVDVSENVIAGFAMMVQKFVVVLKDGDRQPGYFIRSGAGWGKTFNLQELLTWIIVASVAFEHDCSTTTGEAGRNLKRQQDKVVSALQKSGTLGMARAVTAFCVNFNGQTPFSAAEVGLAATAGPSVLLQLRVCYSELVDTKLKWEAFLEVLILAISAGELTIGDVRRAADVIMRFCRGHPGSIPFLVVDELAKVKRSSMLEGFSVVDEEDVENFGEDEELQHNGLDENVRHDDVGDRLQPVYKDAMQRQVGDDASLLGRVGAGAGNKEDWAAEVCSSACVMLQNIGGTFMYSTLKYDVMKRESTRSGRGMFPAMELKFLEPTAFARALVVELAPLYADGFVALLGLDLLAPGEPVKDQRASAWVLLLCGLLGGHPRFVRQFLLELKKRVKALVGELGESQPETIFSSTVQLACWQAFDEALGTSSMSITRSSLGGMAGIHAISSAALLGQPVELDAPIIRRVSGEGVHYVVWDELSGEGIVLLKHHGRPAEGISSSLDWAVPSLHPFAALRMALMGGTGVRDVAFRNLLLCPGTRLTGERLEGVIANWCVLSSYCRAQYPLYYSSVTLKNVWKCRPHPNRTFGNKMLDDVYVDASATRKSGVRMEQLIDVLKFVAVHPERAVDAVFRLNVGAARRSQYAVDIVEFFRISRAFGQYKVGDLIAAFYQGKDCGEDVDGRPKLQDVNKSWDLLESSVLAEDGMWDKWKDNIVLIYANRHANKFGTRLTSPSRTKFDSGRACSQTVLLSGDDLSGWLPYPIPTFLRSAQYLEQANAAEDLTRFQTPS</sequence>